<evidence type="ECO:0008006" key="3">
    <source>
        <dbReference type="Google" id="ProtNLM"/>
    </source>
</evidence>
<protein>
    <recommendedName>
        <fullName evidence="3">Phage protein</fullName>
    </recommendedName>
</protein>
<organism evidence="1 2">
    <name type="scientific">Terrisporobacter othiniensis</name>
    <dbReference type="NCBI Taxonomy" id="1577792"/>
    <lineage>
        <taxon>Bacteria</taxon>
        <taxon>Bacillati</taxon>
        <taxon>Bacillota</taxon>
        <taxon>Clostridia</taxon>
        <taxon>Peptostreptococcales</taxon>
        <taxon>Peptostreptococcaceae</taxon>
        <taxon>Terrisporobacter</taxon>
    </lineage>
</organism>
<name>A0A0B3VLI4_9FIRM</name>
<comment type="caution">
    <text evidence="1">The sequence shown here is derived from an EMBL/GenBank/DDBJ whole genome shotgun (WGS) entry which is preliminary data.</text>
</comment>
<dbReference type="STRING" id="1577792.QX51_07355"/>
<dbReference type="AlphaFoldDB" id="A0A0B3VLI4"/>
<dbReference type="EMBL" id="JWHR01000068">
    <property type="protein sequence ID" value="KHS57636.1"/>
    <property type="molecule type" value="Genomic_DNA"/>
</dbReference>
<dbReference type="RefSeq" id="WP_039679255.1">
    <property type="nucleotide sequence ID" value="NZ_JWHR01000068.1"/>
</dbReference>
<evidence type="ECO:0000313" key="1">
    <source>
        <dbReference type="EMBL" id="KHS57636.1"/>
    </source>
</evidence>
<reference evidence="1 2" key="1">
    <citation type="submission" date="2014-12" db="EMBL/GenBank/DDBJ databases">
        <title>Draft genome sequence of Terrisporobacter sp. 08-306576, isolated from the blood culture of a bacteremia patient.</title>
        <authorList>
            <person name="Lund L.C."/>
            <person name="Sydenham T.V."/>
            <person name="Hogh S.V."/>
            <person name="Skov M.N."/>
            <person name="Kemp M."/>
            <person name="Justesen U.S."/>
        </authorList>
    </citation>
    <scope>NUCLEOTIDE SEQUENCE [LARGE SCALE GENOMIC DNA]</scope>
    <source>
        <strain evidence="1 2">08-306576</strain>
    </source>
</reference>
<keyword evidence="2" id="KW-1185">Reference proteome</keyword>
<evidence type="ECO:0000313" key="2">
    <source>
        <dbReference type="Proteomes" id="UP000031189"/>
    </source>
</evidence>
<dbReference type="Proteomes" id="UP000031189">
    <property type="component" value="Unassembled WGS sequence"/>
</dbReference>
<gene>
    <name evidence="1" type="ORF">QX51_07355</name>
</gene>
<sequence length="72" mass="8766">MKNKMIEAMRAYYQYLLERLSNAEKYFNELPEEEKKNVYETKEYMALEQIIKETSEIEAIVKNYSIFENVEI</sequence>
<accession>A0A0B3VLI4</accession>
<proteinExistence type="predicted"/>